<dbReference type="Proteomes" id="UP000033859">
    <property type="component" value="Unassembled WGS sequence"/>
</dbReference>
<evidence type="ECO:0000313" key="2">
    <source>
        <dbReference type="Proteomes" id="UP000033859"/>
    </source>
</evidence>
<evidence type="ECO:0000313" key="1">
    <source>
        <dbReference type="EMBL" id="KKS27405.1"/>
    </source>
</evidence>
<dbReference type="EMBL" id="LCCE01000005">
    <property type="protein sequence ID" value="KKS27405.1"/>
    <property type="molecule type" value="Genomic_DNA"/>
</dbReference>
<organism evidence="1 2">
    <name type="scientific">Candidatus Yanofskybacteria bacterium GW2011_GWC2_41_9</name>
    <dbReference type="NCBI Taxonomy" id="1619029"/>
    <lineage>
        <taxon>Bacteria</taxon>
        <taxon>Candidatus Yanofskyibacteriota</taxon>
    </lineage>
</organism>
<reference evidence="1 2" key="1">
    <citation type="journal article" date="2015" name="Nature">
        <title>rRNA introns, odd ribosomes, and small enigmatic genomes across a large radiation of phyla.</title>
        <authorList>
            <person name="Brown C.T."/>
            <person name="Hug L.A."/>
            <person name="Thomas B.C."/>
            <person name="Sharon I."/>
            <person name="Castelle C.J."/>
            <person name="Singh A."/>
            <person name="Wilkins M.J."/>
            <person name="Williams K.H."/>
            <person name="Banfield J.F."/>
        </authorList>
    </citation>
    <scope>NUCLEOTIDE SEQUENCE [LARGE SCALE GENOMIC DNA]</scope>
</reference>
<protein>
    <submittedName>
        <fullName evidence="1">Uncharacterized protein</fullName>
    </submittedName>
</protein>
<dbReference type="AlphaFoldDB" id="A0A0G0XRM0"/>
<proteinExistence type="predicted"/>
<sequence>MNHFDLFIHENHKHRINNVLNYWAEQTSFPLKEFNHIYYKKNKISTNRKNIGNSYFGVLKLRVRASSSLLRKIAGWIHGVNKYYWGVV</sequence>
<accession>A0A0G0XRM0</accession>
<name>A0A0G0XRM0_9BACT</name>
<gene>
    <name evidence="1" type="ORF">UU84_C0005G0013</name>
</gene>
<comment type="caution">
    <text evidence="1">The sequence shown here is derived from an EMBL/GenBank/DDBJ whole genome shotgun (WGS) entry which is preliminary data.</text>
</comment>